<feature type="region of interest" description="Disordered" evidence="1">
    <location>
        <begin position="30"/>
        <end position="57"/>
    </location>
</feature>
<name>A0A7S0SJQ8_9CHLO</name>
<dbReference type="EMBL" id="HBFC01017912">
    <property type="protein sequence ID" value="CAD8707995.1"/>
    <property type="molecule type" value="Transcribed_RNA"/>
</dbReference>
<organism evidence="3">
    <name type="scientific">Mantoniella antarctica</name>
    <dbReference type="NCBI Taxonomy" id="81844"/>
    <lineage>
        <taxon>Eukaryota</taxon>
        <taxon>Viridiplantae</taxon>
        <taxon>Chlorophyta</taxon>
        <taxon>Mamiellophyceae</taxon>
        <taxon>Mamiellales</taxon>
        <taxon>Mamiellaceae</taxon>
        <taxon>Mantoniella</taxon>
    </lineage>
</organism>
<accession>A0A7S0SJQ8</accession>
<dbReference type="PANTHER" id="PTHR39474">
    <property type="entry name" value="UNNAMED PRODUCT"/>
    <property type="match status" value="1"/>
</dbReference>
<evidence type="ECO:0000256" key="1">
    <source>
        <dbReference type="SAM" id="MobiDB-lite"/>
    </source>
</evidence>
<evidence type="ECO:0000256" key="2">
    <source>
        <dbReference type="SAM" id="SignalP"/>
    </source>
</evidence>
<evidence type="ECO:0008006" key="4">
    <source>
        <dbReference type="Google" id="ProtNLM"/>
    </source>
</evidence>
<evidence type="ECO:0000313" key="3">
    <source>
        <dbReference type="EMBL" id="CAD8707995.1"/>
    </source>
</evidence>
<feature type="signal peptide" evidence="2">
    <location>
        <begin position="1"/>
        <end position="25"/>
    </location>
</feature>
<keyword evidence="2" id="KW-0732">Signal</keyword>
<proteinExistence type="predicted"/>
<reference evidence="3" key="1">
    <citation type="submission" date="2021-01" db="EMBL/GenBank/DDBJ databases">
        <authorList>
            <person name="Corre E."/>
            <person name="Pelletier E."/>
            <person name="Niang G."/>
            <person name="Scheremetjew M."/>
            <person name="Finn R."/>
            <person name="Kale V."/>
            <person name="Holt S."/>
            <person name="Cochrane G."/>
            <person name="Meng A."/>
            <person name="Brown T."/>
            <person name="Cohen L."/>
        </authorList>
    </citation>
    <scope>NUCLEOTIDE SEQUENCE</scope>
    <source>
        <strain evidence="3">SL-175</strain>
    </source>
</reference>
<dbReference type="AlphaFoldDB" id="A0A7S0SJQ8"/>
<feature type="chain" id="PRO_5031326645" description="Peptidylprolyl isomerase" evidence="2">
    <location>
        <begin position="26"/>
        <end position="156"/>
    </location>
</feature>
<gene>
    <name evidence="3" type="ORF">MANT1106_LOCUS10678</name>
</gene>
<sequence length="156" mass="16911">MPPGGGGRVLSLWVLMLGLLALTGAAVPAEEDSGAEGHGAERDGEVPVLEPGTQEEKVRQIRFGETVKLDDIGPIIVNADCSMRRISNYDALTQREKTGAQQRIAARNAGRLRHCRELEDRGELHHHDIARSTHEPPTHIAQVSIDSVLADDRGSL</sequence>
<protein>
    <recommendedName>
        <fullName evidence="4">Peptidylprolyl isomerase</fullName>
    </recommendedName>
</protein>
<dbReference type="PANTHER" id="PTHR39474:SF1">
    <property type="entry name" value="FUNGAL SPECIFIC TRANSCRIPTION FACTOR"/>
    <property type="match status" value="1"/>
</dbReference>